<dbReference type="Proteomes" id="UP000319722">
    <property type="component" value="Unassembled WGS sequence"/>
</dbReference>
<dbReference type="AlphaFoldDB" id="A0A561BD11"/>
<evidence type="ECO:0000313" key="2">
    <source>
        <dbReference type="Proteomes" id="UP000319722"/>
    </source>
</evidence>
<proteinExistence type="predicted"/>
<sequence>MGIALLAIADLWMPLQSLASRLLPARRPARRDTGSSSAGLRYVAVRPACAARDHAATPKAAPAPVRPLRVIRVVDGPQGERRNTNRMVISGRMADVCAELDRLAALEAMETISPAPRSTQLH</sequence>
<comment type="caution">
    <text evidence="1">The sequence shown here is derived from an EMBL/GenBank/DDBJ whole genome shotgun (WGS) entry which is preliminary data.</text>
</comment>
<name>A0A561BD11_9BURK</name>
<organism evidence="1 2">
    <name type="scientific">Variovorax beijingensis</name>
    <dbReference type="NCBI Taxonomy" id="2496117"/>
    <lineage>
        <taxon>Bacteria</taxon>
        <taxon>Pseudomonadati</taxon>
        <taxon>Pseudomonadota</taxon>
        <taxon>Betaproteobacteria</taxon>
        <taxon>Burkholderiales</taxon>
        <taxon>Comamonadaceae</taxon>
        <taxon>Variovorax</taxon>
    </lineage>
</organism>
<dbReference type="OrthoDB" id="8907515at2"/>
<dbReference type="RefSeq" id="WP_145746606.1">
    <property type="nucleotide sequence ID" value="NZ_VIVL01000011.1"/>
</dbReference>
<dbReference type="EMBL" id="VIVL01000011">
    <property type="protein sequence ID" value="TWD76759.1"/>
    <property type="molecule type" value="Genomic_DNA"/>
</dbReference>
<accession>A0A561BD11</accession>
<protein>
    <submittedName>
        <fullName evidence="1">Uncharacterized protein</fullName>
    </submittedName>
</protein>
<reference evidence="1 2" key="1">
    <citation type="submission" date="2019-06" db="EMBL/GenBank/DDBJ databases">
        <title>Sorghum-associated microbial communities from plants grown in Nebraska, USA.</title>
        <authorList>
            <person name="Schachtman D."/>
        </authorList>
    </citation>
    <scope>NUCLEOTIDE SEQUENCE [LARGE SCALE GENOMIC DNA]</scope>
    <source>
        <strain evidence="1 2">T529</strain>
    </source>
</reference>
<evidence type="ECO:0000313" key="1">
    <source>
        <dbReference type="EMBL" id="TWD76759.1"/>
    </source>
</evidence>
<gene>
    <name evidence="1" type="ORF">FB547_111109</name>
</gene>